<comment type="caution">
    <text evidence="2">The sequence shown here is derived from an EMBL/GenBank/DDBJ whole genome shotgun (WGS) entry which is preliminary data.</text>
</comment>
<evidence type="ECO:0000256" key="1">
    <source>
        <dbReference type="SAM" id="MobiDB-lite"/>
    </source>
</evidence>
<keyword evidence="3" id="KW-1185">Reference proteome</keyword>
<dbReference type="Proteomes" id="UP001140949">
    <property type="component" value="Unassembled WGS sequence"/>
</dbReference>
<protein>
    <submittedName>
        <fullName evidence="2">Uncharacterized protein</fullName>
    </submittedName>
</protein>
<evidence type="ECO:0000313" key="2">
    <source>
        <dbReference type="EMBL" id="KAJ6822974.1"/>
    </source>
</evidence>
<feature type="compositionally biased region" description="Basic and acidic residues" evidence="1">
    <location>
        <begin position="1"/>
        <end position="12"/>
    </location>
</feature>
<reference evidence="2" key="2">
    <citation type="submission" date="2023-04" db="EMBL/GenBank/DDBJ databases">
        <authorList>
            <person name="Bruccoleri R.E."/>
            <person name="Oakeley E.J."/>
            <person name="Faust A.-M."/>
            <person name="Dessus-Babus S."/>
            <person name="Altorfer M."/>
            <person name="Burckhardt D."/>
            <person name="Oertli M."/>
            <person name="Naumann U."/>
            <person name="Petersen F."/>
            <person name="Wong J."/>
        </authorList>
    </citation>
    <scope>NUCLEOTIDE SEQUENCE</scope>
    <source>
        <strain evidence="2">GSM-AAB239-AS_SAM_17_03QT</strain>
        <tissue evidence="2">Leaf</tissue>
    </source>
</reference>
<organism evidence="2 3">
    <name type="scientific">Iris pallida</name>
    <name type="common">Sweet iris</name>
    <dbReference type="NCBI Taxonomy" id="29817"/>
    <lineage>
        <taxon>Eukaryota</taxon>
        <taxon>Viridiplantae</taxon>
        <taxon>Streptophyta</taxon>
        <taxon>Embryophyta</taxon>
        <taxon>Tracheophyta</taxon>
        <taxon>Spermatophyta</taxon>
        <taxon>Magnoliopsida</taxon>
        <taxon>Liliopsida</taxon>
        <taxon>Asparagales</taxon>
        <taxon>Iridaceae</taxon>
        <taxon>Iridoideae</taxon>
        <taxon>Irideae</taxon>
        <taxon>Iris</taxon>
    </lineage>
</organism>
<name>A0AAX6G2L6_IRIPA</name>
<reference evidence="2" key="1">
    <citation type="journal article" date="2023" name="GigaByte">
        <title>Genome assembly of the bearded iris, Iris pallida Lam.</title>
        <authorList>
            <person name="Bruccoleri R.E."/>
            <person name="Oakeley E.J."/>
            <person name="Faust A.M.E."/>
            <person name="Altorfer M."/>
            <person name="Dessus-Babus S."/>
            <person name="Burckhardt D."/>
            <person name="Oertli M."/>
            <person name="Naumann U."/>
            <person name="Petersen F."/>
            <person name="Wong J."/>
        </authorList>
    </citation>
    <scope>NUCLEOTIDE SEQUENCE</scope>
    <source>
        <strain evidence="2">GSM-AAB239-AS_SAM_17_03QT</strain>
    </source>
</reference>
<accession>A0AAX6G2L6</accession>
<evidence type="ECO:0000313" key="3">
    <source>
        <dbReference type="Proteomes" id="UP001140949"/>
    </source>
</evidence>
<feature type="compositionally biased region" description="Polar residues" evidence="1">
    <location>
        <begin position="16"/>
        <end position="34"/>
    </location>
</feature>
<feature type="region of interest" description="Disordered" evidence="1">
    <location>
        <begin position="1"/>
        <end position="41"/>
    </location>
</feature>
<gene>
    <name evidence="2" type="ORF">M6B38_386030</name>
</gene>
<dbReference type="EMBL" id="JANAVB010023800">
    <property type="protein sequence ID" value="KAJ6822974.1"/>
    <property type="molecule type" value="Genomic_DNA"/>
</dbReference>
<dbReference type="AlphaFoldDB" id="A0AAX6G2L6"/>
<sequence length="41" mass="4403">MRSSSHGDHRGDLVGASSSSSVFLRATCSNSTINPRRKDQP</sequence>
<proteinExistence type="predicted"/>